<dbReference type="GO" id="GO:0046974">
    <property type="term" value="F:histone H3K9 methyltransferase activity"/>
    <property type="evidence" value="ECO:0007669"/>
    <property type="project" value="TreeGrafter"/>
</dbReference>
<proteinExistence type="predicted"/>
<dbReference type="GO" id="GO:0032259">
    <property type="term" value="P:methylation"/>
    <property type="evidence" value="ECO:0007669"/>
    <property type="project" value="UniProtKB-KW"/>
</dbReference>
<organism evidence="7 8">
    <name type="scientific">Paramuricea clavata</name>
    <name type="common">Red gorgonian</name>
    <name type="synonym">Violescent sea-whip</name>
    <dbReference type="NCBI Taxonomy" id="317549"/>
    <lineage>
        <taxon>Eukaryota</taxon>
        <taxon>Metazoa</taxon>
        <taxon>Cnidaria</taxon>
        <taxon>Anthozoa</taxon>
        <taxon>Octocorallia</taxon>
        <taxon>Malacalcyonacea</taxon>
        <taxon>Plexauridae</taxon>
        <taxon>Paramuricea</taxon>
    </lineage>
</organism>
<feature type="compositionally biased region" description="Basic and acidic residues" evidence="6">
    <location>
        <begin position="248"/>
        <end position="264"/>
    </location>
</feature>
<protein>
    <submittedName>
        <fullName evidence="7">Histone-lysine N-methyltransferase SETDB1 isoform X2</fullName>
    </submittedName>
</protein>
<name>A0A7D9IEQ4_PARCT</name>
<dbReference type="Proteomes" id="UP001152795">
    <property type="component" value="Unassembled WGS sequence"/>
</dbReference>
<feature type="compositionally biased region" description="Polar residues" evidence="6">
    <location>
        <begin position="229"/>
        <end position="244"/>
    </location>
</feature>
<dbReference type="GO" id="GO:0070828">
    <property type="term" value="P:heterochromatin organization"/>
    <property type="evidence" value="ECO:0007669"/>
    <property type="project" value="TreeGrafter"/>
</dbReference>
<dbReference type="AlphaFoldDB" id="A0A7D9IEQ4"/>
<feature type="compositionally biased region" description="Polar residues" evidence="6">
    <location>
        <begin position="80"/>
        <end position="90"/>
    </location>
</feature>
<evidence type="ECO:0000256" key="4">
    <source>
        <dbReference type="ARBA" id="ARBA00022691"/>
    </source>
</evidence>
<dbReference type="SMART" id="SM00317">
    <property type="entry name" value="SET"/>
    <property type="match status" value="1"/>
</dbReference>
<dbReference type="OrthoDB" id="5983332at2759"/>
<evidence type="ECO:0000313" key="7">
    <source>
        <dbReference type="EMBL" id="CAB4004253.1"/>
    </source>
</evidence>
<dbReference type="Gene3D" id="2.170.270.10">
    <property type="entry name" value="SET domain"/>
    <property type="match status" value="2"/>
</dbReference>
<feature type="region of interest" description="Disordered" evidence="6">
    <location>
        <begin position="74"/>
        <end position="150"/>
    </location>
</feature>
<feature type="compositionally biased region" description="Basic and acidic residues" evidence="6">
    <location>
        <begin position="135"/>
        <end position="150"/>
    </location>
</feature>
<feature type="region of interest" description="Disordered" evidence="6">
    <location>
        <begin position="373"/>
        <end position="419"/>
    </location>
</feature>
<sequence>GWGLRATDDIPSGTFVCTYAGYILNEELANQDGRKYGDEYMAELDYIEVAEKAKEGYESDVSDLEEDDNVIDDMLHSDDNFSYSGNSAIGSRNEDDYDDDDYEDIGEEDDEVDDDDNADDHTFIFDVDSSSSSDGIDKDKNTDIQNRRERRISPEESLIVERESKASALSRLGTPMMCILALKRADNDLKKTSLFLKQHVTGGHTSAISSEGTCETVNGVSPQPVPEDNSGTKTAVQCNSNVDPVSSIEEKQNKIESVEDKKNSEAQVTDSEMDQEKANPKGDIVGSTKDDVPQLLSADDLQRLAASQPKSLQPPVLTRRGTVLDETIEKLKKRVVSPDVSLLKLHDNTENKQSSGEITNDICETSKDICTIDKKSSSHGDKDDSNDRSETSSPSRNSSSLSQSTSSRSSSPAITAIDLINRRKKDREEKILSEKENDSANGQISNVRYLKTRSLFGEEHCYVIDATFGNCGRFLNHSCSPNLFVQNVFIDTHDMRFPWVAFFAQNNIKAGSELTWDYMYEVGSVRDKSLYCLCGSSGCRGRLL</sequence>
<dbReference type="PANTHER" id="PTHR46024:SF1">
    <property type="entry name" value="HISTONE-LYSINE N-METHYLTRANSFERASE EGGLESS"/>
    <property type="match status" value="1"/>
</dbReference>
<evidence type="ECO:0000256" key="1">
    <source>
        <dbReference type="ARBA" id="ARBA00004123"/>
    </source>
</evidence>
<gene>
    <name evidence="7" type="ORF">PACLA_8A011812</name>
</gene>
<evidence type="ECO:0000313" key="8">
    <source>
        <dbReference type="Proteomes" id="UP001152795"/>
    </source>
</evidence>
<dbReference type="Pfam" id="PF00856">
    <property type="entry name" value="SET"/>
    <property type="match status" value="2"/>
</dbReference>
<keyword evidence="3" id="KW-0808">Transferase</keyword>
<dbReference type="EMBL" id="CACRXK020004845">
    <property type="protein sequence ID" value="CAB4004253.1"/>
    <property type="molecule type" value="Genomic_DNA"/>
</dbReference>
<feature type="compositionally biased region" description="Acidic residues" evidence="6">
    <location>
        <begin position="95"/>
        <end position="118"/>
    </location>
</feature>
<dbReference type="GO" id="GO:0010629">
    <property type="term" value="P:negative regulation of gene expression"/>
    <property type="evidence" value="ECO:0007669"/>
    <property type="project" value="TreeGrafter"/>
</dbReference>
<feature type="region of interest" description="Disordered" evidence="6">
    <location>
        <begin position="204"/>
        <end position="290"/>
    </location>
</feature>
<reference evidence="7" key="1">
    <citation type="submission" date="2020-04" db="EMBL/GenBank/DDBJ databases">
        <authorList>
            <person name="Alioto T."/>
            <person name="Alioto T."/>
            <person name="Gomez Garrido J."/>
        </authorList>
    </citation>
    <scope>NUCLEOTIDE SEQUENCE</scope>
    <source>
        <strain evidence="7">A484AB</strain>
    </source>
</reference>
<evidence type="ECO:0000256" key="3">
    <source>
        <dbReference type="ARBA" id="ARBA00022679"/>
    </source>
</evidence>
<dbReference type="PANTHER" id="PTHR46024">
    <property type="entry name" value="HISTONE-LYSINE N-METHYLTRANSFERASE EGGLESS"/>
    <property type="match status" value="1"/>
</dbReference>
<feature type="non-terminal residue" evidence="7">
    <location>
        <position position="544"/>
    </location>
</feature>
<dbReference type="InterPro" id="IPR051516">
    <property type="entry name" value="SETDB_methyltransferase"/>
</dbReference>
<feature type="compositionally biased region" description="Low complexity" evidence="6">
    <location>
        <begin position="391"/>
        <end position="411"/>
    </location>
</feature>
<comment type="caution">
    <text evidence="7">The sequence shown here is derived from an EMBL/GenBank/DDBJ whole genome shotgun (WGS) entry which is preliminary data.</text>
</comment>
<evidence type="ECO:0000256" key="6">
    <source>
        <dbReference type="SAM" id="MobiDB-lite"/>
    </source>
</evidence>
<comment type="subcellular location">
    <subcellularLocation>
        <location evidence="1">Nucleus</location>
    </subcellularLocation>
</comment>
<keyword evidence="4" id="KW-0949">S-adenosyl-L-methionine</keyword>
<dbReference type="GO" id="GO:0005634">
    <property type="term" value="C:nucleus"/>
    <property type="evidence" value="ECO:0007669"/>
    <property type="project" value="UniProtKB-SubCell"/>
</dbReference>
<accession>A0A7D9IEQ4</accession>
<dbReference type="PROSITE" id="PS50868">
    <property type="entry name" value="POST_SET"/>
    <property type="match status" value="1"/>
</dbReference>
<keyword evidence="5" id="KW-0539">Nucleus</keyword>
<feature type="compositionally biased region" description="Polar residues" evidence="6">
    <location>
        <begin position="204"/>
        <end position="221"/>
    </location>
</feature>
<feature type="compositionally biased region" description="Basic and acidic residues" evidence="6">
    <location>
        <begin position="373"/>
        <end position="390"/>
    </location>
</feature>
<dbReference type="PROSITE" id="PS50280">
    <property type="entry name" value="SET"/>
    <property type="match status" value="1"/>
</dbReference>
<evidence type="ECO:0000256" key="2">
    <source>
        <dbReference type="ARBA" id="ARBA00022603"/>
    </source>
</evidence>
<dbReference type="InterPro" id="IPR003616">
    <property type="entry name" value="Post-SET_dom"/>
</dbReference>
<keyword evidence="2" id="KW-0489">Methyltransferase</keyword>
<dbReference type="InterPro" id="IPR046341">
    <property type="entry name" value="SET_dom_sf"/>
</dbReference>
<dbReference type="SUPFAM" id="SSF82199">
    <property type="entry name" value="SET domain"/>
    <property type="match status" value="1"/>
</dbReference>
<dbReference type="InterPro" id="IPR001214">
    <property type="entry name" value="SET_dom"/>
</dbReference>
<keyword evidence="8" id="KW-1185">Reference proteome</keyword>
<evidence type="ECO:0000256" key="5">
    <source>
        <dbReference type="ARBA" id="ARBA00023242"/>
    </source>
</evidence>